<evidence type="ECO:0000313" key="6">
    <source>
        <dbReference type="Proteomes" id="UP000016922"/>
    </source>
</evidence>
<dbReference type="KEGG" id="glz:GLAREA_04852"/>
<accession>S3D7S1</accession>
<organism evidence="5 6">
    <name type="scientific">Glarea lozoyensis (strain ATCC 20868 / MF5171)</name>
    <dbReference type="NCBI Taxonomy" id="1116229"/>
    <lineage>
        <taxon>Eukaryota</taxon>
        <taxon>Fungi</taxon>
        <taxon>Dikarya</taxon>
        <taxon>Ascomycota</taxon>
        <taxon>Pezizomycotina</taxon>
        <taxon>Leotiomycetes</taxon>
        <taxon>Helotiales</taxon>
        <taxon>Helotiaceae</taxon>
        <taxon>Glarea</taxon>
    </lineage>
</organism>
<comment type="similarity">
    <text evidence="1">Belongs to the AIM6 family.</text>
</comment>
<evidence type="ECO:0000256" key="4">
    <source>
        <dbReference type="SAM" id="Phobius"/>
    </source>
</evidence>
<feature type="transmembrane region" description="Helical" evidence="4">
    <location>
        <begin position="53"/>
        <end position="78"/>
    </location>
</feature>
<dbReference type="RefSeq" id="XP_008085420.1">
    <property type="nucleotide sequence ID" value="XM_008087229.1"/>
</dbReference>
<dbReference type="OrthoDB" id="4153866at2759"/>
<dbReference type="PANTHER" id="PTHR31571">
    <property type="entry name" value="ALTERED INHERITANCE OF MITOCHONDRIA PROTEIN 6"/>
    <property type="match status" value="1"/>
</dbReference>
<dbReference type="EMBL" id="KE145369">
    <property type="protein sequence ID" value="EPE28061.1"/>
    <property type="molecule type" value="Genomic_DNA"/>
</dbReference>
<dbReference type="GeneID" id="19463907"/>
<sequence>MVSADVEYPSSSSESSLASTNSSENGSWKPLVASNEKWNYLGRSNQKIFRRRWFRILTFFLGSIILALIIWMSLLLSLSRHHRPKAPSNKISSIVDVWKKPTDSIDLLSPWDSDFSRGVTPLSCHSHNDYKQGAPLFKALAAGCMGVEADIHLPSKNGSKDLLVGHKTRSLRSDRTLQSLYIGPLTKVLENLNDNSTTNNETNGWNGVFQSSPNTTLTLLLDFKSNGADLWPYVNQHLDDLRSKNWLTHWNGSSGLTWAPLIIVATGNAPFDLLNSNKTYRDIFYDAPLNDITNPIYDNTNSYYASTSMYHTIGQQWLWKFSSSQLTKINAQIAAASRKGLISRYWDTPSWPVTFKEYIFGVLVENRIGLLNVDVFSSTLYYPLVTRFGGNKLEW</sequence>
<proteinExistence type="inferred from homology"/>
<dbReference type="AlphaFoldDB" id="S3D7S1"/>
<keyword evidence="4" id="KW-0812">Transmembrane</keyword>
<feature type="region of interest" description="Disordered" evidence="3">
    <location>
        <begin position="1"/>
        <end position="27"/>
    </location>
</feature>
<dbReference type="GO" id="GO:0008081">
    <property type="term" value="F:phosphoric diester hydrolase activity"/>
    <property type="evidence" value="ECO:0007669"/>
    <property type="project" value="InterPro"/>
</dbReference>
<reference evidence="5 6" key="1">
    <citation type="journal article" date="2013" name="BMC Genomics">
        <title>Genomics-driven discovery of the pneumocandin biosynthetic gene cluster in the fungus Glarea lozoyensis.</title>
        <authorList>
            <person name="Chen L."/>
            <person name="Yue Q."/>
            <person name="Zhang X."/>
            <person name="Xiang M."/>
            <person name="Wang C."/>
            <person name="Li S."/>
            <person name="Che Y."/>
            <person name="Ortiz-Lopez F.J."/>
            <person name="Bills G.F."/>
            <person name="Liu X."/>
            <person name="An Z."/>
        </authorList>
    </citation>
    <scope>NUCLEOTIDE SEQUENCE [LARGE SCALE GENOMIC DNA]</scope>
    <source>
        <strain evidence="6">ATCC 20868 / MF5171</strain>
    </source>
</reference>
<dbReference type="Proteomes" id="UP000016922">
    <property type="component" value="Unassembled WGS sequence"/>
</dbReference>
<keyword evidence="4" id="KW-0472">Membrane</keyword>
<dbReference type="SUPFAM" id="SSF51695">
    <property type="entry name" value="PLC-like phosphodiesterases"/>
    <property type="match status" value="1"/>
</dbReference>
<feature type="compositionally biased region" description="Low complexity" evidence="3">
    <location>
        <begin position="10"/>
        <end position="27"/>
    </location>
</feature>
<dbReference type="PANTHER" id="PTHR31571:SF1">
    <property type="entry name" value="ALTERED INHERITANCE OF MITOCHONDRIA PROTEIN 6"/>
    <property type="match status" value="1"/>
</dbReference>
<evidence type="ECO:0000256" key="1">
    <source>
        <dbReference type="ARBA" id="ARBA00008858"/>
    </source>
</evidence>
<evidence type="ECO:0000256" key="3">
    <source>
        <dbReference type="SAM" id="MobiDB-lite"/>
    </source>
</evidence>
<dbReference type="InterPro" id="IPR051236">
    <property type="entry name" value="HAT_RTT109-like"/>
</dbReference>
<name>S3D7S1_GLAL2</name>
<evidence type="ECO:0000256" key="2">
    <source>
        <dbReference type="ARBA" id="ARBA00014286"/>
    </source>
</evidence>
<keyword evidence="6" id="KW-1185">Reference proteome</keyword>
<dbReference type="eggNOG" id="ENOG502QVA8">
    <property type="taxonomic scope" value="Eukaryota"/>
</dbReference>
<evidence type="ECO:0000313" key="5">
    <source>
        <dbReference type="EMBL" id="EPE28061.1"/>
    </source>
</evidence>
<keyword evidence="4" id="KW-1133">Transmembrane helix</keyword>
<dbReference type="InterPro" id="IPR017946">
    <property type="entry name" value="PLC-like_Pdiesterase_TIM-brl"/>
</dbReference>
<dbReference type="HOGENOM" id="CLU_031561_0_2_1"/>
<protein>
    <recommendedName>
        <fullName evidence="2">Altered inheritance of mitochondria protein 6</fullName>
    </recommendedName>
</protein>
<gene>
    <name evidence="5" type="ORF">GLAREA_04852</name>
</gene>
<dbReference type="OMA" id="FTANNSY"/>
<dbReference type="GO" id="GO:0006629">
    <property type="term" value="P:lipid metabolic process"/>
    <property type="evidence" value="ECO:0007669"/>
    <property type="project" value="InterPro"/>
</dbReference>